<reference evidence="1" key="1">
    <citation type="submission" date="2021-05" db="EMBL/GenBank/DDBJ databases">
        <authorList>
            <person name="Pan Q."/>
            <person name="Jouanno E."/>
            <person name="Zahm M."/>
            <person name="Klopp C."/>
            <person name="Cabau C."/>
            <person name="Louis A."/>
            <person name="Berthelot C."/>
            <person name="Parey E."/>
            <person name="Roest Crollius H."/>
            <person name="Montfort J."/>
            <person name="Robinson-Rechavi M."/>
            <person name="Bouchez O."/>
            <person name="Lampietro C."/>
            <person name="Lopez Roques C."/>
            <person name="Donnadieu C."/>
            <person name="Postlethwait J."/>
            <person name="Bobe J."/>
            <person name="Dillon D."/>
            <person name="Chandos A."/>
            <person name="von Hippel F."/>
            <person name="Guiguen Y."/>
        </authorList>
    </citation>
    <scope>NUCLEOTIDE SEQUENCE</scope>
    <source>
        <strain evidence="1">YG-Jan2019</strain>
    </source>
</reference>
<organism evidence="1 2">
    <name type="scientific">Dallia pectoralis</name>
    <name type="common">Alaska blackfish</name>
    <dbReference type="NCBI Taxonomy" id="75939"/>
    <lineage>
        <taxon>Eukaryota</taxon>
        <taxon>Metazoa</taxon>
        <taxon>Chordata</taxon>
        <taxon>Craniata</taxon>
        <taxon>Vertebrata</taxon>
        <taxon>Euteleostomi</taxon>
        <taxon>Actinopterygii</taxon>
        <taxon>Neopterygii</taxon>
        <taxon>Teleostei</taxon>
        <taxon>Protacanthopterygii</taxon>
        <taxon>Esociformes</taxon>
        <taxon>Umbridae</taxon>
        <taxon>Dallia</taxon>
    </lineage>
</organism>
<sequence length="600" mass="68669">MSKLQLLRVFLNERLTAAAVEIFGAVEKTIGEYQEENERLQRMLRITPDIKLPRIDSLQFSEEEIPPDKQHCEQGWNHETINIKEELEEPRTSPEEEQLQWLDADSLEFRFPPTCVKSEYNQDSPINSLTRPQTQDLDRREMDAVDLSPFITNSHLMALDITCDTTAKTNAFSNSSVVSSNPLEHNGSPLLYPSAPVENRNHCFELLALTADKGHFANISPTECEFCKKRFNSQCKLKAHVQLCHTKEPYTCMFCHKNFQLKGHLSRHMKIHTGEKAFSCGHCGKNFSFQDTLDLHMLSHTGEKPFSSAVEIFGAVEKTVTAYQDENDRLRRLLRMSPDMQLYRTDSLQLSLAVSEDVVPPDKRYCESEWNLESIHIKEEQEEPGTSQKEEQLQGLDGYNLELLRVFLNERLTEAAVEIFGAFEKTVVEYQEENERLRRLLRITPDTKRCRIDSLQLSLAVSEEEAPPEQQHSDQEWRLSLGLEDLEPSLIKEEQQEPGTSQDEEQLKEIGINSIGVEFPRSCVKSECGQEHPLQSLTFPQTQTVENRESAFLPMDHIPFDTTTHLKGLALAYDPPDHLTNAFAPHLKLTAALTVVKHLP</sequence>
<evidence type="ECO:0000313" key="1">
    <source>
        <dbReference type="EMBL" id="KAJ8002118.1"/>
    </source>
</evidence>
<dbReference type="Proteomes" id="UP001157502">
    <property type="component" value="Chromosome 14"/>
</dbReference>
<gene>
    <name evidence="1" type="ORF">DPEC_G00176510</name>
</gene>
<proteinExistence type="predicted"/>
<dbReference type="EMBL" id="CM055741">
    <property type="protein sequence ID" value="KAJ8002118.1"/>
    <property type="molecule type" value="Genomic_DNA"/>
</dbReference>
<keyword evidence="2" id="KW-1185">Reference proteome</keyword>
<accession>A0ACC2GET8</accession>
<name>A0ACC2GET8_DALPE</name>
<evidence type="ECO:0000313" key="2">
    <source>
        <dbReference type="Proteomes" id="UP001157502"/>
    </source>
</evidence>
<protein>
    <submittedName>
        <fullName evidence="1">Uncharacterized protein</fullName>
    </submittedName>
</protein>
<comment type="caution">
    <text evidence="1">The sequence shown here is derived from an EMBL/GenBank/DDBJ whole genome shotgun (WGS) entry which is preliminary data.</text>
</comment>